<dbReference type="GO" id="GO:0080019">
    <property type="term" value="F:alcohol-forming very long-chain fatty acyl-CoA reductase activity"/>
    <property type="evidence" value="ECO:0007669"/>
    <property type="project" value="InterPro"/>
</dbReference>
<proteinExistence type="inferred from homology"/>
<dbReference type="VEuPathDB" id="VectorBase:ISCI015310"/>
<dbReference type="Pfam" id="PF07993">
    <property type="entry name" value="NAD_binding_4"/>
    <property type="match status" value="1"/>
</dbReference>
<keyword evidence="5" id="KW-1185">Reference proteome</keyword>
<protein>
    <recommendedName>
        <fullName evidence="1">Fatty acyl-CoA reductase</fullName>
        <ecNumber evidence="1">1.2.1.84</ecNumber>
    </recommendedName>
</protein>
<evidence type="ECO:0000313" key="4">
    <source>
        <dbReference type="EnsemblMetazoa" id="ISCW015310-PA"/>
    </source>
</evidence>
<dbReference type="AlphaFoldDB" id="B7QN86"/>
<keyword evidence="1" id="KW-0560">Oxidoreductase</keyword>
<feature type="non-terminal residue" evidence="3">
    <location>
        <position position="56"/>
    </location>
</feature>
<dbReference type="HOGENOM" id="CLU_3020273_0_0_1"/>
<evidence type="ECO:0000313" key="5">
    <source>
        <dbReference type="Proteomes" id="UP000001555"/>
    </source>
</evidence>
<dbReference type="PaxDb" id="6945-B7QN86"/>
<dbReference type="Proteomes" id="UP000001555">
    <property type="component" value="Unassembled WGS sequence"/>
</dbReference>
<dbReference type="InParanoid" id="B7QN86"/>
<dbReference type="PANTHER" id="PTHR11011:SF116">
    <property type="entry name" value="FATTY ACYL-COA REDUCTASE CG5065-RELATED"/>
    <property type="match status" value="1"/>
</dbReference>
<comment type="catalytic activity">
    <reaction evidence="1">
        <text>a long-chain fatty acyl-CoA + 2 NADPH + 2 H(+) = a long-chain primary fatty alcohol + 2 NADP(+) + CoA</text>
        <dbReference type="Rhea" id="RHEA:52716"/>
        <dbReference type="ChEBI" id="CHEBI:15378"/>
        <dbReference type="ChEBI" id="CHEBI:57287"/>
        <dbReference type="ChEBI" id="CHEBI:57783"/>
        <dbReference type="ChEBI" id="CHEBI:58349"/>
        <dbReference type="ChEBI" id="CHEBI:77396"/>
        <dbReference type="ChEBI" id="CHEBI:83139"/>
        <dbReference type="EC" id="1.2.1.84"/>
    </reaction>
</comment>
<dbReference type="InterPro" id="IPR026055">
    <property type="entry name" value="FAR"/>
</dbReference>
<dbReference type="PANTHER" id="PTHR11011">
    <property type="entry name" value="MALE STERILITY PROTEIN 2-RELATED"/>
    <property type="match status" value="1"/>
</dbReference>
<reference evidence="4" key="2">
    <citation type="submission" date="2020-05" db="UniProtKB">
        <authorList>
            <consortium name="EnsemblMetazoa"/>
        </authorList>
    </citation>
    <scope>IDENTIFICATION</scope>
    <source>
        <strain evidence="4">wikel</strain>
    </source>
</reference>
<dbReference type="EC" id="1.2.1.84" evidence="1"/>
<sequence>EADLDKVTPELVGAKANTYVLTKTLAESIVAEQGQDLPLVIVRPSGVSASWKEPFP</sequence>
<feature type="non-terminal residue" evidence="3">
    <location>
        <position position="1"/>
    </location>
</feature>
<keyword evidence="1" id="KW-0443">Lipid metabolism</keyword>
<accession>B7QN86</accession>
<dbReference type="GO" id="GO:1901568">
    <property type="term" value="P:fatty acid derivative metabolic process"/>
    <property type="evidence" value="ECO:0007669"/>
    <property type="project" value="UniProtKB-ARBA"/>
</dbReference>
<gene>
    <name evidence="3" type="ORF">IscW_ISCW015310</name>
</gene>
<name>B7QN86_IXOSC</name>
<keyword evidence="1" id="KW-0444">Lipid biosynthesis</keyword>
<comment type="function">
    <text evidence="1">Catalyzes the reduction of fatty acyl-CoA to fatty alcohols.</text>
</comment>
<dbReference type="Gene3D" id="3.40.50.720">
    <property type="entry name" value="NAD(P)-binding Rossmann-like Domain"/>
    <property type="match status" value="1"/>
</dbReference>
<dbReference type="EnsemblMetazoa" id="ISCW015310-RA">
    <property type="protein sequence ID" value="ISCW015310-PA"/>
    <property type="gene ID" value="ISCW015310"/>
</dbReference>
<feature type="domain" description="Thioester reductase (TE)" evidence="2">
    <location>
        <begin position="4"/>
        <end position="54"/>
    </location>
</feature>
<dbReference type="VEuPathDB" id="VectorBase:ISCW015310"/>
<dbReference type="GO" id="GO:0102965">
    <property type="term" value="F:alcohol-forming long-chain fatty acyl-CoA reductase activity"/>
    <property type="evidence" value="ECO:0007669"/>
    <property type="project" value="UniProtKB-EC"/>
</dbReference>
<dbReference type="EMBL" id="DS976911">
    <property type="protein sequence ID" value="EEC20308.1"/>
    <property type="molecule type" value="Genomic_DNA"/>
</dbReference>
<evidence type="ECO:0000313" key="3">
    <source>
        <dbReference type="EMBL" id="EEC20308.1"/>
    </source>
</evidence>
<evidence type="ECO:0000256" key="1">
    <source>
        <dbReference type="RuleBase" id="RU363097"/>
    </source>
</evidence>
<comment type="similarity">
    <text evidence="1">Belongs to the fatty acyl-CoA reductase family.</text>
</comment>
<dbReference type="InterPro" id="IPR013120">
    <property type="entry name" value="FAR_NAD-bd"/>
</dbReference>
<organism>
    <name type="scientific">Ixodes scapularis</name>
    <name type="common">Black-legged tick</name>
    <name type="synonym">Deer tick</name>
    <dbReference type="NCBI Taxonomy" id="6945"/>
    <lineage>
        <taxon>Eukaryota</taxon>
        <taxon>Metazoa</taxon>
        <taxon>Ecdysozoa</taxon>
        <taxon>Arthropoda</taxon>
        <taxon>Chelicerata</taxon>
        <taxon>Arachnida</taxon>
        <taxon>Acari</taxon>
        <taxon>Parasitiformes</taxon>
        <taxon>Ixodida</taxon>
        <taxon>Ixodoidea</taxon>
        <taxon>Ixodidae</taxon>
        <taxon>Ixodinae</taxon>
        <taxon>Ixodes</taxon>
    </lineage>
</organism>
<dbReference type="EMBL" id="ABJB010994281">
    <property type="status" value="NOT_ANNOTATED_CDS"/>
    <property type="molecule type" value="Genomic_DNA"/>
</dbReference>
<keyword evidence="1" id="KW-0521">NADP</keyword>
<evidence type="ECO:0000259" key="2">
    <source>
        <dbReference type="Pfam" id="PF07993"/>
    </source>
</evidence>
<reference evidence="3 5" key="1">
    <citation type="submission" date="2008-03" db="EMBL/GenBank/DDBJ databases">
        <title>Annotation of Ixodes scapularis.</title>
        <authorList>
            <consortium name="Ixodes scapularis Genome Project Consortium"/>
            <person name="Caler E."/>
            <person name="Hannick L.I."/>
            <person name="Bidwell S."/>
            <person name="Joardar V."/>
            <person name="Thiagarajan M."/>
            <person name="Amedeo P."/>
            <person name="Galinsky K.J."/>
            <person name="Schobel S."/>
            <person name="Inman J."/>
            <person name="Hostetler J."/>
            <person name="Miller J."/>
            <person name="Hammond M."/>
            <person name="Megy K."/>
            <person name="Lawson D."/>
            <person name="Kodira C."/>
            <person name="Sutton G."/>
            <person name="Meyer J."/>
            <person name="Hill C.A."/>
            <person name="Birren B."/>
            <person name="Nene V."/>
            <person name="Collins F."/>
            <person name="Alarcon-Chaidez F."/>
            <person name="Wikel S."/>
            <person name="Strausberg R."/>
        </authorList>
    </citation>
    <scope>NUCLEOTIDE SEQUENCE [LARGE SCALE GENOMIC DNA]</scope>
    <source>
        <strain evidence="5">Wikel</strain>
        <strain evidence="3">Wikel colony</strain>
    </source>
</reference>